<keyword evidence="1" id="KW-0808">Transferase</keyword>
<evidence type="ECO:0000259" key="2">
    <source>
        <dbReference type="Pfam" id="PF00534"/>
    </source>
</evidence>
<dbReference type="EMBL" id="JBHTHZ010000001">
    <property type="protein sequence ID" value="MFD0791996.1"/>
    <property type="molecule type" value="Genomic_DNA"/>
</dbReference>
<sequence length="329" mass="37551">MKQIVLVFRKPFEGQISIEYLFYNLSAYLKRGNVEIVNKQLSYYSKGLLNRLRNLFSITAYKEKIIHVTGDVHYTILGAWFCKRVLTIHDLGFMLNKSPAARLIYWLIWVYLPVKFAHRVTVVSETTRQDLLKYVKVDETKIAVIGNFVDEIYQPFLKPVKKTPTVNLLQIGTTPNKNIDRLLQAIEGLDCTLTIVGKLPENILIQLKARQINYINKYDLTINELYEEFKKSDILCYTSTHEGFGMPILEAQAAGIPVICSNCSSMPEVAADGAYFVDPYDISSIRAGIEKLAADNELKNNLIAKGFLNTKRFSKASIAQQYLNIYQNL</sequence>
<dbReference type="InterPro" id="IPR001296">
    <property type="entry name" value="Glyco_trans_1"/>
</dbReference>
<dbReference type="Gene3D" id="3.40.50.2000">
    <property type="entry name" value="Glycogen Phosphorylase B"/>
    <property type="match status" value="2"/>
</dbReference>
<evidence type="ECO:0000256" key="1">
    <source>
        <dbReference type="ARBA" id="ARBA00022679"/>
    </source>
</evidence>
<feature type="domain" description="Glycosyltransferase subfamily 4-like N-terminal" evidence="3">
    <location>
        <begin position="62"/>
        <end position="150"/>
    </location>
</feature>
<dbReference type="PANTHER" id="PTHR46401:SF2">
    <property type="entry name" value="GLYCOSYLTRANSFERASE WBBK-RELATED"/>
    <property type="match status" value="1"/>
</dbReference>
<proteinExistence type="predicted"/>
<gene>
    <name evidence="4" type="ORF">ACFQZX_00125</name>
</gene>
<accession>A0ABW3ALU9</accession>
<evidence type="ECO:0000259" key="3">
    <source>
        <dbReference type="Pfam" id="PF13439"/>
    </source>
</evidence>
<evidence type="ECO:0000313" key="5">
    <source>
        <dbReference type="Proteomes" id="UP001597010"/>
    </source>
</evidence>
<feature type="domain" description="Glycosyl transferase family 1" evidence="2">
    <location>
        <begin position="174"/>
        <end position="306"/>
    </location>
</feature>
<dbReference type="Pfam" id="PF13439">
    <property type="entry name" value="Glyco_transf_4"/>
    <property type="match status" value="1"/>
</dbReference>
<comment type="caution">
    <text evidence="4">The sequence shown here is derived from an EMBL/GenBank/DDBJ whole genome shotgun (WGS) entry which is preliminary data.</text>
</comment>
<dbReference type="Pfam" id="PF00534">
    <property type="entry name" value="Glycos_transf_1"/>
    <property type="match status" value="1"/>
</dbReference>
<dbReference type="PANTHER" id="PTHR46401">
    <property type="entry name" value="GLYCOSYLTRANSFERASE WBBK-RELATED"/>
    <property type="match status" value="1"/>
</dbReference>
<evidence type="ECO:0000313" key="4">
    <source>
        <dbReference type="EMBL" id="MFD0791996.1"/>
    </source>
</evidence>
<dbReference type="SUPFAM" id="SSF53756">
    <property type="entry name" value="UDP-Glycosyltransferase/glycogen phosphorylase"/>
    <property type="match status" value="1"/>
</dbReference>
<protein>
    <submittedName>
        <fullName evidence="4">Glycosyltransferase family 4 protein</fullName>
    </submittedName>
</protein>
<dbReference type="Proteomes" id="UP001597010">
    <property type="component" value="Unassembled WGS sequence"/>
</dbReference>
<name>A0ABW3ALU9_9SPHI</name>
<dbReference type="RefSeq" id="WP_377110709.1">
    <property type="nucleotide sequence ID" value="NZ_JBHTHZ010000001.1"/>
</dbReference>
<organism evidence="4 5">
    <name type="scientific">Mucilaginibacter litoreus</name>
    <dbReference type="NCBI Taxonomy" id="1048221"/>
    <lineage>
        <taxon>Bacteria</taxon>
        <taxon>Pseudomonadati</taxon>
        <taxon>Bacteroidota</taxon>
        <taxon>Sphingobacteriia</taxon>
        <taxon>Sphingobacteriales</taxon>
        <taxon>Sphingobacteriaceae</taxon>
        <taxon>Mucilaginibacter</taxon>
    </lineage>
</organism>
<keyword evidence="5" id="KW-1185">Reference proteome</keyword>
<dbReference type="InterPro" id="IPR028098">
    <property type="entry name" value="Glyco_trans_4-like_N"/>
</dbReference>
<dbReference type="CDD" id="cd03809">
    <property type="entry name" value="GT4_MtfB-like"/>
    <property type="match status" value="1"/>
</dbReference>
<reference evidence="5" key="1">
    <citation type="journal article" date="2019" name="Int. J. Syst. Evol. Microbiol.">
        <title>The Global Catalogue of Microorganisms (GCM) 10K type strain sequencing project: providing services to taxonomists for standard genome sequencing and annotation.</title>
        <authorList>
            <consortium name="The Broad Institute Genomics Platform"/>
            <consortium name="The Broad Institute Genome Sequencing Center for Infectious Disease"/>
            <person name="Wu L."/>
            <person name="Ma J."/>
        </authorList>
    </citation>
    <scope>NUCLEOTIDE SEQUENCE [LARGE SCALE GENOMIC DNA]</scope>
    <source>
        <strain evidence="5">CCUG 61484</strain>
    </source>
</reference>